<accession>A0ABS7G4G1</accession>
<name>A0ABS7G4G1_9ACTN</name>
<feature type="compositionally biased region" description="Basic and acidic residues" evidence="1">
    <location>
        <begin position="488"/>
        <end position="511"/>
    </location>
</feature>
<dbReference type="Pfam" id="PF13830">
    <property type="entry name" value="DUF4192"/>
    <property type="match status" value="1"/>
</dbReference>
<organism evidence="2 3">
    <name type="scientific">Actinomadura parmotrematis</name>
    <dbReference type="NCBI Taxonomy" id="2864039"/>
    <lineage>
        <taxon>Bacteria</taxon>
        <taxon>Bacillati</taxon>
        <taxon>Actinomycetota</taxon>
        <taxon>Actinomycetes</taxon>
        <taxon>Streptosporangiales</taxon>
        <taxon>Thermomonosporaceae</taxon>
        <taxon>Actinomadura</taxon>
    </lineage>
</organism>
<comment type="caution">
    <text evidence="2">The sequence shown here is derived from an EMBL/GenBank/DDBJ whole genome shotgun (WGS) entry which is preliminary data.</text>
</comment>
<feature type="compositionally biased region" description="Low complexity" evidence="1">
    <location>
        <begin position="398"/>
        <end position="416"/>
    </location>
</feature>
<reference evidence="2 3" key="1">
    <citation type="submission" date="2021-07" db="EMBL/GenBank/DDBJ databases">
        <title>Actinomadura sp. PM05-2 isolated from lichen.</title>
        <authorList>
            <person name="Somphong A."/>
            <person name="Phongsopitanun W."/>
            <person name="Tanasupawat S."/>
            <person name="Peongsungnone V."/>
        </authorList>
    </citation>
    <scope>NUCLEOTIDE SEQUENCE [LARGE SCALE GENOMIC DNA]</scope>
    <source>
        <strain evidence="2 3">PM05-2</strain>
    </source>
</reference>
<evidence type="ECO:0000313" key="3">
    <source>
        <dbReference type="Proteomes" id="UP000774570"/>
    </source>
</evidence>
<feature type="region of interest" description="Disordered" evidence="1">
    <location>
        <begin position="398"/>
        <end position="533"/>
    </location>
</feature>
<feature type="compositionally biased region" description="Polar residues" evidence="1">
    <location>
        <begin position="448"/>
        <end position="462"/>
    </location>
</feature>
<dbReference type="EMBL" id="JAIBOA010000037">
    <property type="protein sequence ID" value="MBW8487610.1"/>
    <property type="molecule type" value="Genomic_DNA"/>
</dbReference>
<sequence>MEPFAIRTPEDAIAAVPYLLGFHPSASLVCIGFDGPGRTCAVRQDLPGADRRVAGVLARNGFRRALLVGYGPPGDVLPAVAAMREALTSCGLDTVDALRVADGRWWSLTCPDTICCPAEGTPFEPADSVIAARATFAGHVALADRAELERSLDPLPSDAVRKATARAEARYFSWGGTFRSAADREGVALVVDLLDRARDGLAPPDDDEIAWLGLLLMGIRVRDEAWVRIDEHDPSRDVAFWRDIARRVEPRYAAPPATLLAFAAYASGDGALANIALDRAFAADPAYSAAALIREVMALGVPPAQARLHMTPTDLPPLLDLPPTIPKPPLSTHPPLPIPAPRPPVLQPPPHPPATRITTPPTAPSPTGKEAMESGTARLGRAELGRAELGRAELGRAAANPTGAGSATAGSASSHLASEHLVPACPTSAEAARAHHPSKGPAGRGRPQATSQGPLTPRTNGTRPDEDAPPGNHTKGAPRANVSPEEAAGDHPRRGSRADAGTSKHDGRGDSTPESTGAGDAADAGSGRVGEGR</sequence>
<keyword evidence="3" id="KW-1185">Reference proteome</keyword>
<dbReference type="InterPro" id="IPR025447">
    <property type="entry name" value="DUF4192"/>
</dbReference>
<feature type="compositionally biased region" description="Pro residues" evidence="1">
    <location>
        <begin position="322"/>
        <end position="353"/>
    </location>
</feature>
<evidence type="ECO:0000313" key="2">
    <source>
        <dbReference type="EMBL" id="MBW8487610.1"/>
    </source>
</evidence>
<dbReference type="Proteomes" id="UP000774570">
    <property type="component" value="Unassembled WGS sequence"/>
</dbReference>
<feature type="region of interest" description="Disordered" evidence="1">
    <location>
        <begin position="322"/>
        <end position="377"/>
    </location>
</feature>
<evidence type="ECO:0000256" key="1">
    <source>
        <dbReference type="SAM" id="MobiDB-lite"/>
    </source>
</evidence>
<proteinExistence type="predicted"/>
<gene>
    <name evidence="2" type="ORF">K1Y72_35020</name>
</gene>
<feature type="compositionally biased region" description="Low complexity" evidence="1">
    <location>
        <begin position="517"/>
        <end position="526"/>
    </location>
</feature>
<dbReference type="RefSeq" id="WP_220170841.1">
    <property type="nucleotide sequence ID" value="NZ_JAIBOA010000037.1"/>
</dbReference>
<protein>
    <submittedName>
        <fullName evidence="2">DUF4192 domain-containing protein</fullName>
    </submittedName>
</protein>